<dbReference type="EMBL" id="JANBUN010000088">
    <property type="protein sequence ID" value="KAJ2807078.1"/>
    <property type="molecule type" value="Genomic_DNA"/>
</dbReference>
<accession>A0ACC1LFP3</accession>
<reference evidence="1" key="1">
    <citation type="submission" date="2022-07" db="EMBL/GenBank/DDBJ databases">
        <title>Phylogenomic reconstructions and comparative analyses of Kickxellomycotina fungi.</title>
        <authorList>
            <person name="Reynolds N.K."/>
            <person name="Stajich J.E."/>
            <person name="Barry K."/>
            <person name="Grigoriev I.V."/>
            <person name="Crous P."/>
            <person name="Smith M.E."/>
        </authorList>
    </citation>
    <scope>NUCLEOTIDE SEQUENCE</scope>
    <source>
        <strain evidence="1">BCRC 34780</strain>
    </source>
</reference>
<organism evidence="1 2">
    <name type="scientific">Coemansia helicoidea</name>
    <dbReference type="NCBI Taxonomy" id="1286919"/>
    <lineage>
        <taxon>Eukaryota</taxon>
        <taxon>Fungi</taxon>
        <taxon>Fungi incertae sedis</taxon>
        <taxon>Zoopagomycota</taxon>
        <taxon>Kickxellomycotina</taxon>
        <taxon>Kickxellomycetes</taxon>
        <taxon>Kickxellales</taxon>
        <taxon>Kickxellaceae</taxon>
        <taxon>Coemansia</taxon>
    </lineage>
</organism>
<keyword evidence="2" id="KW-1185">Reference proteome</keyword>
<name>A0ACC1LFP3_9FUNG</name>
<evidence type="ECO:0000313" key="2">
    <source>
        <dbReference type="Proteomes" id="UP001140087"/>
    </source>
</evidence>
<dbReference type="Proteomes" id="UP001140087">
    <property type="component" value="Unassembled WGS sequence"/>
</dbReference>
<protein>
    <submittedName>
        <fullName evidence="1">Peroxisomal targeting signal 2 receptor</fullName>
    </submittedName>
</protein>
<gene>
    <name evidence="1" type="primary">PEX7</name>
    <name evidence="1" type="ORF">H4R21_000623</name>
</gene>
<proteinExistence type="predicted"/>
<comment type="caution">
    <text evidence="1">The sequence shown here is derived from an EMBL/GenBank/DDBJ whole genome shotgun (WGS) entry which is preliminary data.</text>
</comment>
<sequence length="319" mass="34751">MGAGYRTAGFKGYGVKFSPFTDSLVAAATSANFGLAGNGRLFVLDAQQRGVLAARQQYDTQDGVFDVAWSEAHEHQLVTAGGDGALRLWDLGVAQLPVAKWHEHGREVMGVEWNYTAKTSFLSASWDGTAKLWSPAAPQSLRTFAAHSGCVYAAAWSPRHADQFATCGEDRAVRLWSANEPAGAVAAARPLATFAGHGDQVLSLDWNKYAPDSFVTSSADRTIKIWDIRNPRGQVAMFGPFEFAVRRVRFSPFSPHYIATAGYDMSASVWDTRSGAVVHVHDAHTEFVFGVDWSLFHPGLLASCSWDEQVHLFTAPLPK</sequence>
<evidence type="ECO:0000313" key="1">
    <source>
        <dbReference type="EMBL" id="KAJ2807078.1"/>
    </source>
</evidence>
<keyword evidence="1" id="KW-0675">Receptor</keyword>